<protein>
    <submittedName>
        <fullName evidence="2">Putative secreted protein</fullName>
    </submittedName>
</protein>
<reference evidence="2" key="1">
    <citation type="submission" date="2018-01" db="EMBL/GenBank/DDBJ databases">
        <title>An insight into the sialome of Amazonian anophelines.</title>
        <authorList>
            <person name="Ribeiro J.M."/>
            <person name="Scarpassa V."/>
            <person name="Calvo E."/>
        </authorList>
    </citation>
    <scope>NUCLEOTIDE SEQUENCE</scope>
    <source>
        <tissue evidence="2">Salivary glands</tissue>
    </source>
</reference>
<feature type="chain" id="PRO_5014779229" evidence="1">
    <location>
        <begin position="22"/>
        <end position="97"/>
    </location>
</feature>
<organism evidence="2">
    <name type="scientific">Anopheles marajoara</name>
    <dbReference type="NCBI Taxonomy" id="58244"/>
    <lineage>
        <taxon>Eukaryota</taxon>
        <taxon>Metazoa</taxon>
        <taxon>Ecdysozoa</taxon>
        <taxon>Arthropoda</taxon>
        <taxon>Hexapoda</taxon>
        <taxon>Insecta</taxon>
        <taxon>Pterygota</taxon>
        <taxon>Neoptera</taxon>
        <taxon>Endopterygota</taxon>
        <taxon>Diptera</taxon>
        <taxon>Nematocera</taxon>
        <taxon>Culicoidea</taxon>
        <taxon>Culicidae</taxon>
        <taxon>Anophelinae</taxon>
        <taxon>Anopheles</taxon>
    </lineage>
</organism>
<evidence type="ECO:0000256" key="1">
    <source>
        <dbReference type="SAM" id="SignalP"/>
    </source>
</evidence>
<feature type="signal peptide" evidence="1">
    <location>
        <begin position="1"/>
        <end position="21"/>
    </location>
</feature>
<dbReference type="AlphaFoldDB" id="A0A2M4C9A1"/>
<proteinExistence type="predicted"/>
<dbReference type="EMBL" id="GGFJ01012684">
    <property type="protein sequence ID" value="MBW61825.1"/>
    <property type="molecule type" value="Transcribed_RNA"/>
</dbReference>
<name>A0A2M4C9A1_9DIPT</name>
<keyword evidence="1" id="KW-0732">Signal</keyword>
<sequence length="97" mass="10240">MIAMKLFVSLASLMLPPVCCSAILPVRGLTTYIPWIDSSVSRNSSAGLTTDSPLPPGTRLRFDSGVLLSSIRLPATGSAGGCCCDCCCCCWSCCSWR</sequence>
<accession>A0A2M4C9A1</accession>
<evidence type="ECO:0000313" key="2">
    <source>
        <dbReference type="EMBL" id="MBW61825.1"/>
    </source>
</evidence>